<evidence type="ECO:0000313" key="1">
    <source>
        <dbReference type="EMBL" id="MDP9765748.1"/>
    </source>
</evidence>
<dbReference type="Proteomes" id="UP001232163">
    <property type="component" value="Unassembled WGS sequence"/>
</dbReference>
<proteinExistence type="predicted"/>
<dbReference type="EMBL" id="JAURUR010000014">
    <property type="protein sequence ID" value="MDP9765748.1"/>
    <property type="molecule type" value="Genomic_DNA"/>
</dbReference>
<accession>A0ABT9MGP6</accession>
<name>A0ABT9MGP6_9DEIO</name>
<evidence type="ECO:0000313" key="2">
    <source>
        <dbReference type="Proteomes" id="UP001232163"/>
    </source>
</evidence>
<comment type="caution">
    <text evidence="1">The sequence shown here is derived from an EMBL/GenBank/DDBJ whole genome shotgun (WGS) entry which is preliminary data.</text>
</comment>
<reference evidence="1 2" key="1">
    <citation type="submission" date="2023-07" db="EMBL/GenBank/DDBJ databases">
        <title>Genomic Encyclopedia of Type Strains, Phase IV (KMG-IV): sequencing the most valuable type-strain genomes for metagenomic binning, comparative biology and taxonomic classification.</title>
        <authorList>
            <person name="Goeker M."/>
        </authorList>
    </citation>
    <scope>NUCLEOTIDE SEQUENCE [LARGE SCALE GENOMIC DNA]</scope>
    <source>
        <strain evidence="1 2">NIO-1023</strain>
    </source>
</reference>
<keyword evidence="2" id="KW-1185">Reference proteome</keyword>
<sequence length="228" mass="25166">MSEQLGSCSPLAGLRWSELTEMSEQLGKSEVMTRQFTLVLVGTDRDVRPLMKMPAPGERNEHKAAGGSDISVSLVRTSWRVHLSLRIFAQQDAFPCVGGVSATDRDVRTATSRNLAKVRTSRSDRLTQSSRQFGHLGQHTRAGTDISASTRSDISANLEGQLRTSRPVLRIGFGHLGQFLGWKFGHLGQFGRSTVGQDIDFASCLMMIILFIHHYSFFNHMTSTSALP</sequence>
<gene>
    <name evidence="1" type="ORF">QO006_003203</name>
</gene>
<protein>
    <submittedName>
        <fullName evidence="1">Uncharacterized protein</fullName>
    </submittedName>
</protein>
<organism evidence="1 2">
    <name type="scientific">Deinococcus enclensis</name>
    <dbReference type="NCBI Taxonomy" id="1049582"/>
    <lineage>
        <taxon>Bacteria</taxon>
        <taxon>Thermotogati</taxon>
        <taxon>Deinococcota</taxon>
        <taxon>Deinococci</taxon>
        <taxon>Deinococcales</taxon>
        <taxon>Deinococcaceae</taxon>
        <taxon>Deinococcus</taxon>
    </lineage>
</organism>